<protein>
    <recommendedName>
        <fullName evidence="1">FBD domain-containing protein</fullName>
    </recommendedName>
</protein>
<dbReference type="SMART" id="SM00579">
    <property type="entry name" value="FBD"/>
    <property type="match status" value="1"/>
</dbReference>
<sequence length="383" mass="43895">LAVFQTMDLEFDDSHFMHPTRTRKQERDELRTDFITFVDLMLALQGNNPLNKFSVKCKDDVGSAPVIAWINNVLNLDVSVLVLHISSYWDWPLSSEVTVSERMVHEFWQSCSVSSTSLKRLTFRFQQRRDENPKSVSFDTPNLVYFEYSDTIADQYPIVNFNSLTGASLNLRMAHDQINKAKFSDDDLIKPDEGMVGNATDLIIGISNVKTLYLSDNTLEVLSFCCEPMPTFNNLIRLTIKTDRDVGWESLTALLKNSPNLKTLIFDGLLHRFGDKCKSTDECLCSPWEEEDIPTCLSSSPVKVLKILKFGDIYEDEDMDQMMEQVVYFLETMPNLKKLIIHYETSIDEDVEEVLTQFQMVSREGLTKCKIQVISHNLTLSST</sequence>
<feature type="non-terminal residue" evidence="2">
    <location>
        <position position="1"/>
    </location>
</feature>
<dbReference type="InterPro" id="IPR032675">
    <property type="entry name" value="LRR_dom_sf"/>
</dbReference>
<dbReference type="EMBL" id="KB870809">
    <property type="protein sequence ID" value="EOA26103.1"/>
    <property type="molecule type" value="Genomic_DNA"/>
</dbReference>
<organism evidence="2 3">
    <name type="scientific">Capsella rubella</name>
    <dbReference type="NCBI Taxonomy" id="81985"/>
    <lineage>
        <taxon>Eukaryota</taxon>
        <taxon>Viridiplantae</taxon>
        <taxon>Streptophyta</taxon>
        <taxon>Embryophyta</taxon>
        <taxon>Tracheophyta</taxon>
        <taxon>Spermatophyta</taxon>
        <taxon>Magnoliopsida</taxon>
        <taxon>eudicotyledons</taxon>
        <taxon>Gunneridae</taxon>
        <taxon>Pentapetalae</taxon>
        <taxon>rosids</taxon>
        <taxon>malvids</taxon>
        <taxon>Brassicales</taxon>
        <taxon>Brassicaceae</taxon>
        <taxon>Camelineae</taxon>
        <taxon>Capsella</taxon>
    </lineage>
</organism>
<dbReference type="Proteomes" id="UP000029121">
    <property type="component" value="Unassembled WGS sequence"/>
</dbReference>
<proteinExistence type="predicted"/>
<accession>R0HQ78</accession>
<keyword evidence="3" id="KW-1185">Reference proteome</keyword>
<reference evidence="3" key="1">
    <citation type="journal article" date="2013" name="Nat. Genet.">
        <title>The Capsella rubella genome and the genomic consequences of rapid mating system evolution.</title>
        <authorList>
            <person name="Slotte T."/>
            <person name="Hazzouri K.M."/>
            <person name="Agren J.A."/>
            <person name="Koenig D."/>
            <person name="Maumus F."/>
            <person name="Guo Y.L."/>
            <person name="Steige K."/>
            <person name="Platts A.E."/>
            <person name="Escobar J.S."/>
            <person name="Newman L.K."/>
            <person name="Wang W."/>
            <person name="Mandakova T."/>
            <person name="Vello E."/>
            <person name="Smith L.M."/>
            <person name="Henz S.R."/>
            <person name="Steffen J."/>
            <person name="Takuno S."/>
            <person name="Brandvain Y."/>
            <person name="Coop G."/>
            <person name="Andolfatto P."/>
            <person name="Hu T.T."/>
            <person name="Blanchette M."/>
            <person name="Clark R.M."/>
            <person name="Quesneville H."/>
            <person name="Nordborg M."/>
            <person name="Gaut B.S."/>
            <person name="Lysak M.A."/>
            <person name="Jenkins J."/>
            <person name="Grimwood J."/>
            <person name="Chapman J."/>
            <person name="Prochnik S."/>
            <person name="Shu S."/>
            <person name="Rokhsar D."/>
            <person name="Schmutz J."/>
            <person name="Weigel D."/>
            <person name="Wright S.I."/>
        </authorList>
    </citation>
    <scope>NUCLEOTIDE SEQUENCE [LARGE SCALE GENOMIC DNA]</scope>
    <source>
        <strain evidence="3">cv. Monte Gargano</strain>
    </source>
</reference>
<dbReference type="Gene3D" id="3.80.10.10">
    <property type="entry name" value="Ribonuclease Inhibitor"/>
    <property type="match status" value="1"/>
</dbReference>
<dbReference type="STRING" id="81985.R0HQ78"/>
<dbReference type="PANTHER" id="PTHR31293:SF16">
    <property type="entry name" value="RNI-LIKE SUPERFAMILY PROTEIN"/>
    <property type="match status" value="1"/>
</dbReference>
<dbReference type="SUPFAM" id="SSF52047">
    <property type="entry name" value="RNI-like"/>
    <property type="match status" value="1"/>
</dbReference>
<evidence type="ECO:0000313" key="2">
    <source>
        <dbReference type="EMBL" id="EOA26103.1"/>
    </source>
</evidence>
<dbReference type="InterPro" id="IPR006566">
    <property type="entry name" value="FBD"/>
</dbReference>
<dbReference type="PANTHER" id="PTHR31293">
    <property type="entry name" value="RNI-LIKE SUPERFAMILY PROTEIN"/>
    <property type="match status" value="1"/>
</dbReference>
<dbReference type="InterPro" id="IPR055294">
    <property type="entry name" value="FBL60-like"/>
</dbReference>
<feature type="domain" description="FBD" evidence="1">
    <location>
        <begin position="295"/>
        <end position="374"/>
    </location>
</feature>
<dbReference type="AlphaFoldDB" id="R0HQ78"/>
<name>R0HQ78_9BRAS</name>
<gene>
    <name evidence="2" type="ORF">CARUB_v10019525mg</name>
</gene>
<evidence type="ECO:0000313" key="3">
    <source>
        <dbReference type="Proteomes" id="UP000029121"/>
    </source>
</evidence>
<evidence type="ECO:0000259" key="1">
    <source>
        <dbReference type="SMART" id="SM00579"/>
    </source>
</evidence>